<evidence type="ECO:0000313" key="2">
    <source>
        <dbReference type="Proteomes" id="UP000494201"/>
    </source>
</evidence>
<dbReference type="EMBL" id="CABVLY010000016">
    <property type="protein sequence ID" value="VVU51315.1"/>
    <property type="molecule type" value="Genomic_DNA"/>
</dbReference>
<dbReference type="Proteomes" id="UP000494201">
    <property type="component" value="Unassembled WGS sequence"/>
</dbReference>
<dbReference type="Gene3D" id="3.40.50.150">
    <property type="entry name" value="Vaccinia Virus protein VP39"/>
    <property type="match status" value="1"/>
</dbReference>
<protein>
    <submittedName>
        <fullName evidence="1">Uncharacterized protein</fullName>
    </submittedName>
</protein>
<name>A0A6P2GCJ0_9BURK</name>
<sequence length="799" mass="90435">MRIGEMPHLRDMKIEMNDRFKIKAIAIAKDESAYIPQWVFHHLHFGFDAVEIWVNNTTDNSIEMIRALASKLGDNVVSVVEADDILAKCAANNGLFQPEAYNQAYRRESERGVYSHLMFLDMDELWTPHNFRDSIKDVLASYPDSDAISFLWMVDLPVASRAMFSRPFSTTNKFQKNRHVKSLVRISPRVRSVGIHNHASRDTVFHLADGTKFEETSDVLNVNWAYISVEQMKKRLGVPEKYFIVHQVYRSQEEYLSSLLRGRQHARDDNVFKVNRLGYVPFHSDAHTEKINIQTEALEAYDTSYDNFIAENRLEGLLESARSFIVKRYDSALSMIKSDSSLFGRYRRQLRGLRVVDEIFEKDPLIGRVERVIQSSSSGFVELKGWASDILHNRPLKFQYRSRDGRLIHVFSQKIARPDLSISSPELGFYCGFRIEVPVDVALDIGDEEINGGTIEFIAKTQDGKNACVLAGDAVEYVKCVAPKASDANIFGEVRDALFRDGILQVSGKISDRVSGPIEIYADIDGILFEFSIQREAEMFAENLTIGGFSATLNLENVPQELRTRAPQFVLIIEGVRRALKFGKAYAYPIDQIYASLNQKLPRVSIKSSMPEAEQSCLTSSLQGKETYLTYGAPDTPALALSLGVKNVVAVDSDQRILDALNYQLLAKIAGGRQKFYPVWIDIGKTKELGYPMDSSGWSRYPLYAVAPWNQCAEKGLSPDVILIDARFRVACFLVSLVMADPGAYLLFDDYVDRPQYHVVEELVKPIGAYGRLAKFVVPEQVDCRKLTRLLLQYCNAAM</sequence>
<dbReference type="InterPro" id="IPR029063">
    <property type="entry name" value="SAM-dependent_MTases_sf"/>
</dbReference>
<dbReference type="AlphaFoldDB" id="A0A6P2GCJ0"/>
<evidence type="ECO:0000313" key="1">
    <source>
        <dbReference type="EMBL" id="VVU51315.1"/>
    </source>
</evidence>
<gene>
    <name evidence="1" type="ORF">BAN20980_04037</name>
</gene>
<proteinExistence type="predicted"/>
<accession>A0A6P2GCJ0</accession>
<reference evidence="1 2" key="1">
    <citation type="submission" date="2019-09" db="EMBL/GenBank/DDBJ databases">
        <authorList>
            <person name="Depoorter E."/>
        </authorList>
    </citation>
    <scope>NUCLEOTIDE SEQUENCE [LARGE SCALE GENOMIC DNA]</scope>
    <source>
        <strain evidence="1">LMG 20980</strain>
    </source>
</reference>
<dbReference type="Pfam" id="PF13704">
    <property type="entry name" value="Glyco_tranf_2_4"/>
    <property type="match status" value="1"/>
</dbReference>
<organism evidence="1 2">
    <name type="scientific">Burkholderia anthina</name>
    <dbReference type="NCBI Taxonomy" id="179879"/>
    <lineage>
        <taxon>Bacteria</taxon>
        <taxon>Pseudomonadati</taxon>
        <taxon>Pseudomonadota</taxon>
        <taxon>Betaproteobacteria</taxon>
        <taxon>Burkholderiales</taxon>
        <taxon>Burkholderiaceae</taxon>
        <taxon>Burkholderia</taxon>
        <taxon>Burkholderia cepacia complex</taxon>
    </lineage>
</organism>